<dbReference type="SUPFAM" id="SSF55781">
    <property type="entry name" value="GAF domain-like"/>
    <property type="match status" value="1"/>
</dbReference>
<organism evidence="6">
    <name type="scientific">marine sediment metagenome</name>
    <dbReference type="NCBI Taxonomy" id="412755"/>
    <lineage>
        <taxon>unclassified sequences</taxon>
        <taxon>metagenomes</taxon>
        <taxon>ecological metagenomes</taxon>
    </lineage>
</organism>
<dbReference type="SMART" id="SM00448">
    <property type="entry name" value="REC"/>
    <property type="match status" value="1"/>
</dbReference>
<dbReference type="InterPro" id="IPR050595">
    <property type="entry name" value="Bact_response_regulator"/>
</dbReference>
<feature type="region of interest" description="Disordered" evidence="4">
    <location>
        <begin position="279"/>
        <end position="327"/>
    </location>
</feature>
<dbReference type="PANTHER" id="PTHR44591">
    <property type="entry name" value="STRESS RESPONSE REGULATOR PROTEIN 1"/>
    <property type="match status" value="1"/>
</dbReference>
<dbReference type="PROSITE" id="PS50110">
    <property type="entry name" value="RESPONSE_REGULATORY"/>
    <property type="match status" value="1"/>
</dbReference>
<keyword evidence="2" id="KW-0808">Transferase</keyword>
<evidence type="ECO:0000256" key="2">
    <source>
        <dbReference type="ARBA" id="ARBA00022679"/>
    </source>
</evidence>
<dbReference type="AlphaFoldDB" id="A0A0F8YNZ9"/>
<feature type="domain" description="Response regulatory" evidence="5">
    <location>
        <begin position="154"/>
        <end position="276"/>
    </location>
</feature>
<dbReference type="PANTHER" id="PTHR44591:SF3">
    <property type="entry name" value="RESPONSE REGULATORY DOMAIN-CONTAINING PROTEIN"/>
    <property type="match status" value="1"/>
</dbReference>
<feature type="non-terminal residue" evidence="6">
    <location>
        <position position="1"/>
    </location>
</feature>
<evidence type="ECO:0000256" key="1">
    <source>
        <dbReference type="ARBA" id="ARBA00022553"/>
    </source>
</evidence>
<dbReference type="CDD" id="cd00156">
    <property type="entry name" value="REC"/>
    <property type="match status" value="1"/>
</dbReference>
<comment type="caution">
    <text evidence="6">The sequence shown here is derived from an EMBL/GenBank/DDBJ whole genome shotgun (WGS) entry which is preliminary data.</text>
</comment>
<dbReference type="InterPro" id="IPR001789">
    <property type="entry name" value="Sig_transdc_resp-reg_receiver"/>
</dbReference>
<dbReference type="Gene3D" id="3.30.450.40">
    <property type="match status" value="1"/>
</dbReference>
<dbReference type="GO" id="GO:0000160">
    <property type="term" value="P:phosphorelay signal transduction system"/>
    <property type="evidence" value="ECO:0007669"/>
    <property type="project" value="InterPro"/>
</dbReference>
<keyword evidence="1" id="KW-0597">Phosphoprotein</keyword>
<keyword evidence="3" id="KW-0418">Kinase</keyword>
<accession>A0A0F8YNZ9</accession>
<protein>
    <recommendedName>
        <fullName evidence="5">Response regulatory domain-containing protein</fullName>
    </recommendedName>
</protein>
<dbReference type="InterPro" id="IPR011006">
    <property type="entry name" value="CheY-like_superfamily"/>
</dbReference>
<evidence type="ECO:0000313" key="6">
    <source>
        <dbReference type="EMBL" id="KKK49826.1"/>
    </source>
</evidence>
<gene>
    <name evidence="6" type="ORF">LCGC14_3131140</name>
</gene>
<dbReference type="Pfam" id="PF00072">
    <property type="entry name" value="Response_reg"/>
    <property type="match status" value="1"/>
</dbReference>
<reference evidence="6" key="1">
    <citation type="journal article" date="2015" name="Nature">
        <title>Complex archaea that bridge the gap between prokaryotes and eukaryotes.</title>
        <authorList>
            <person name="Spang A."/>
            <person name="Saw J.H."/>
            <person name="Jorgensen S.L."/>
            <person name="Zaremba-Niedzwiedzka K."/>
            <person name="Martijn J."/>
            <person name="Lind A.E."/>
            <person name="van Eijk R."/>
            <person name="Schleper C."/>
            <person name="Guy L."/>
            <person name="Ettema T.J."/>
        </authorList>
    </citation>
    <scope>NUCLEOTIDE SEQUENCE</scope>
</reference>
<feature type="compositionally biased region" description="Polar residues" evidence="4">
    <location>
        <begin position="283"/>
        <end position="312"/>
    </location>
</feature>
<sequence length="327" mass="36147">PLYLEGCRGAKSSLTVPLILHDEVIGTFNVESPELRAFSESDLQFLEIFTRDVGVALNTLELLRHEKATTAQESVEAIHSAVALPVDVIVTDAVNIMERYIGHEPEVVERLQAILRNARDIKQLIQHVGQKMAPVQAHPQVEQSESRALLRGRRVLVVDADESVRSAAHNLLERYGCIVETAHDGGEAIYMVRNVAMEGNYDVILVDIRLPDVTGYELLLKLQEMMDPVPLVLMTGFGYDPGHSIVKARQAKLPLYGELCKPFRLDQLLDTVERFVRPRAGQQPAQPSQDSTAPQGAQSATTRQPQQGSTVPQDGASPKTGEPVRQR</sequence>
<dbReference type="Pfam" id="PF13185">
    <property type="entry name" value="GAF_2"/>
    <property type="match status" value="1"/>
</dbReference>
<dbReference type="GO" id="GO:0016301">
    <property type="term" value="F:kinase activity"/>
    <property type="evidence" value="ECO:0007669"/>
    <property type="project" value="UniProtKB-KW"/>
</dbReference>
<dbReference type="Gene3D" id="3.40.50.2300">
    <property type="match status" value="1"/>
</dbReference>
<evidence type="ECO:0000256" key="3">
    <source>
        <dbReference type="ARBA" id="ARBA00022777"/>
    </source>
</evidence>
<name>A0A0F8YNZ9_9ZZZZ</name>
<dbReference type="SUPFAM" id="SSF52172">
    <property type="entry name" value="CheY-like"/>
    <property type="match status" value="1"/>
</dbReference>
<dbReference type="InterPro" id="IPR029016">
    <property type="entry name" value="GAF-like_dom_sf"/>
</dbReference>
<proteinExistence type="predicted"/>
<evidence type="ECO:0000256" key="4">
    <source>
        <dbReference type="SAM" id="MobiDB-lite"/>
    </source>
</evidence>
<dbReference type="EMBL" id="LAZR01068339">
    <property type="protein sequence ID" value="KKK49826.1"/>
    <property type="molecule type" value="Genomic_DNA"/>
</dbReference>
<evidence type="ECO:0000259" key="5">
    <source>
        <dbReference type="PROSITE" id="PS50110"/>
    </source>
</evidence>
<dbReference type="InterPro" id="IPR003018">
    <property type="entry name" value="GAF"/>
</dbReference>